<sequence length="520" mass="57179">MSKRTFSAAVAVLVAILAYLAVTLVGQDEAYVAPVQGKNNTALFVVLPHHGLSNVHLATAQALMERHPQIKMEFLSFPKIAGKVKRMSDLGLASNPKAQPIGFRKLHGRNYDDVLAEVVGTDGIEGVLTLPGLKGIDKFCRDLQMYVSPWPAEEHYEIFSEIAQVINETDPAVVVLDSIFAPAIDATRESKRLHSIISPNTIVDIFAAKQPWGGMFWKYPMMGAGFKFPLPWYNIPSNAYQVARLVARMLYTPDVTAKKKYLMEKGLKNPINFFKMHHEDAPWITQTMEGASVPVEVIPRNVSAVGPIVISVASAEEQDPKMHAWLAKGPTILVNLGSSVTYSQVRATAMVQGMKQVLDQTDVQILWKFRKAEEYSDDFLAPVKDYLASGRLRLEKWLTVDPTSILESGHVVAFVHHGGANCYHEGVYAGVPHIILPLWVDLYNFAALVETFEIGVWGCPKTSPYWSGECIGDAILKVVDGGEKSKAMRENARSLGEAAKKTPGRYGAAETIAQLAGSGY</sequence>
<protein>
    <submittedName>
        <fullName evidence="3">Uncharacterized protein</fullName>
    </submittedName>
</protein>
<dbReference type="Gene3D" id="3.40.50.2000">
    <property type="entry name" value="Glycogen Phosphorylase B"/>
    <property type="match status" value="1"/>
</dbReference>
<dbReference type="PANTHER" id="PTHR48044">
    <property type="entry name" value="GLYCOSYLTRANSFERASE"/>
    <property type="match status" value="1"/>
</dbReference>
<dbReference type="RefSeq" id="XP_030994583.1">
    <property type="nucleotide sequence ID" value="XM_031141419.1"/>
</dbReference>
<evidence type="ECO:0000313" key="4">
    <source>
        <dbReference type="Proteomes" id="UP000319257"/>
    </source>
</evidence>
<dbReference type="InParanoid" id="A0A507AS98"/>
<dbReference type="Pfam" id="PF00201">
    <property type="entry name" value="UDPGT"/>
    <property type="match status" value="1"/>
</dbReference>
<evidence type="ECO:0000313" key="3">
    <source>
        <dbReference type="EMBL" id="TPX12872.1"/>
    </source>
</evidence>
<dbReference type="SUPFAM" id="SSF53756">
    <property type="entry name" value="UDP-Glycosyltransferase/glycogen phosphorylase"/>
    <property type="match status" value="1"/>
</dbReference>
<proteinExistence type="predicted"/>
<dbReference type="EMBL" id="SKBQ01000039">
    <property type="protein sequence ID" value="TPX12872.1"/>
    <property type="molecule type" value="Genomic_DNA"/>
</dbReference>
<name>A0A507AS98_9PEZI</name>
<evidence type="ECO:0000256" key="2">
    <source>
        <dbReference type="SAM" id="SignalP"/>
    </source>
</evidence>
<dbReference type="GO" id="GO:0008194">
    <property type="term" value="F:UDP-glycosyltransferase activity"/>
    <property type="evidence" value="ECO:0007669"/>
    <property type="project" value="InterPro"/>
</dbReference>
<feature type="chain" id="PRO_5021459105" evidence="2">
    <location>
        <begin position="27"/>
        <end position="520"/>
    </location>
</feature>
<dbReference type="Proteomes" id="UP000319257">
    <property type="component" value="Unassembled WGS sequence"/>
</dbReference>
<reference evidence="3 4" key="1">
    <citation type="submission" date="2019-06" db="EMBL/GenBank/DDBJ databases">
        <title>Draft genome sequence of the filamentous fungus Phialemoniopsis curvata isolated from diesel fuel.</title>
        <authorList>
            <person name="Varaljay V.A."/>
            <person name="Lyon W.J."/>
            <person name="Crouch A.L."/>
            <person name="Drake C.E."/>
            <person name="Hollomon J.M."/>
            <person name="Nadeau L.J."/>
            <person name="Nunn H.S."/>
            <person name="Stevenson B.S."/>
            <person name="Bojanowski C.L."/>
            <person name="Crookes-Goodson W.J."/>
        </authorList>
    </citation>
    <scope>NUCLEOTIDE SEQUENCE [LARGE SCALE GENOMIC DNA]</scope>
    <source>
        <strain evidence="3 4">D216</strain>
    </source>
</reference>
<comment type="caution">
    <text evidence="3">The sequence shown here is derived from an EMBL/GenBank/DDBJ whole genome shotgun (WGS) entry which is preliminary data.</text>
</comment>
<keyword evidence="1" id="KW-0808">Transferase</keyword>
<keyword evidence="4" id="KW-1185">Reference proteome</keyword>
<keyword evidence="2" id="KW-0732">Signal</keyword>
<accession>A0A507AS98</accession>
<dbReference type="STRING" id="1093900.A0A507AS98"/>
<dbReference type="PANTHER" id="PTHR48044:SF21">
    <property type="entry name" value="GLYCOSYLTRANSFERASE"/>
    <property type="match status" value="1"/>
</dbReference>
<organism evidence="3 4">
    <name type="scientific">Thyridium curvatum</name>
    <dbReference type="NCBI Taxonomy" id="1093900"/>
    <lineage>
        <taxon>Eukaryota</taxon>
        <taxon>Fungi</taxon>
        <taxon>Dikarya</taxon>
        <taxon>Ascomycota</taxon>
        <taxon>Pezizomycotina</taxon>
        <taxon>Sordariomycetes</taxon>
        <taxon>Sordariomycetidae</taxon>
        <taxon>Thyridiales</taxon>
        <taxon>Thyridiaceae</taxon>
        <taxon>Thyridium</taxon>
    </lineage>
</organism>
<dbReference type="AlphaFoldDB" id="A0A507AS98"/>
<feature type="signal peptide" evidence="2">
    <location>
        <begin position="1"/>
        <end position="26"/>
    </location>
</feature>
<dbReference type="GeneID" id="41974199"/>
<dbReference type="OrthoDB" id="407298at2759"/>
<evidence type="ECO:0000256" key="1">
    <source>
        <dbReference type="ARBA" id="ARBA00022679"/>
    </source>
</evidence>
<gene>
    <name evidence="3" type="ORF">E0L32_006752</name>
</gene>
<dbReference type="InterPro" id="IPR002213">
    <property type="entry name" value="UDP_glucos_trans"/>
</dbReference>